<reference evidence="1" key="1">
    <citation type="submission" date="2016-07" db="EMBL/GenBank/DDBJ databases">
        <authorList>
            <person name="Bretaudeau A."/>
        </authorList>
    </citation>
    <scope>NUCLEOTIDE SEQUENCE</scope>
    <source>
        <strain evidence="1">Rice</strain>
        <tissue evidence="1">Whole body</tissue>
    </source>
</reference>
<organism evidence="1">
    <name type="scientific">Spodoptera frugiperda</name>
    <name type="common">Fall armyworm</name>
    <dbReference type="NCBI Taxonomy" id="7108"/>
    <lineage>
        <taxon>Eukaryota</taxon>
        <taxon>Metazoa</taxon>
        <taxon>Ecdysozoa</taxon>
        <taxon>Arthropoda</taxon>
        <taxon>Hexapoda</taxon>
        <taxon>Insecta</taxon>
        <taxon>Pterygota</taxon>
        <taxon>Neoptera</taxon>
        <taxon>Endopterygota</taxon>
        <taxon>Lepidoptera</taxon>
        <taxon>Glossata</taxon>
        <taxon>Ditrysia</taxon>
        <taxon>Noctuoidea</taxon>
        <taxon>Noctuidae</taxon>
        <taxon>Amphipyrinae</taxon>
        <taxon>Spodoptera</taxon>
    </lineage>
</organism>
<sequence>MPLIPFHIMARNAIVQCTPTFHKLAGNAPVTPLVSQASMGGADRLPSEWSITEQCKRDGAIRVVASATAGQGVSGSIPGSGKVLLGFFRFFENFSVVARSLELCPVYDNRLTPYYMGLVTQMVKSGCTLYSGITCRNEHLCLPLRG</sequence>
<accession>A0A2H1VP92</accession>
<gene>
    <name evidence="1" type="ORF">SFRICE_017892</name>
</gene>
<dbReference type="AlphaFoldDB" id="A0A2H1VP92"/>
<name>A0A2H1VP92_SPOFR</name>
<proteinExistence type="predicted"/>
<dbReference type="EMBL" id="ODYU01003637">
    <property type="protein sequence ID" value="SOQ42643.1"/>
    <property type="molecule type" value="Genomic_DNA"/>
</dbReference>
<protein>
    <submittedName>
        <fullName evidence="1">SFRICE_017892</fullName>
    </submittedName>
</protein>
<evidence type="ECO:0000313" key="1">
    <source>
        <dbReference type="EMBL" id="SOQ42643.1"/>
    </source>
</evidence>